<evidence type="ECO:0000313" key="2">
    <source>
        <dbReference type="EMBL" id="KAK3937588.1"/>
    </source>
</evidence>
<gene>
    <name evidence="2" type="ORF">QBC46DRAFT_392390</name>
</gene>
<dbReference type="Gene3D" id="2.170.150.40">
    <property type="entry name" value="Domain of unknown function (DUF427)"/>
    <property type="match status" value="1"/>
</dbReference>
<feature type="domain" description="DUF427" evidence="1">
    <location>
        <begin position="29"/>
        <end position="124"/>
    </location>
</feature>
<dbReference type="EMBL" id="MU853850">
    <property type="protein sequence ID" value="KAK3937588.1"/>
    <property type="molecule type" value="Genomic_DNA"/>
</dbReference>
<dbReference type="PANTHER" id="PTHR43058">
    <property type="entry name" value="SLR0655 PROTEIN"/>
    <property type="match status" value="1"/>
</dbReference>
<dbReference type="AlphaFoldDB" id="A0AAN6N3K1"/>
<dbReference type="InterPro" id="IPR038694">
    <property type="entry name" value="DUF427_sf"/>
</dbReference>
<dbReference type="Proteomes" id="UP001303473">
    <property type="component" value="Unassembled WGS sequence"/>
</dbReference>
<organism evidence="2 3">
    <name type="scientific">Diplogelasinospora grovesii</name>
    <dbReference type="NCBI Taxonomy" id="303347"/>
    <lineage>
        <taxon>Eukaryota</taxon>
        <taxon>Fungi</taxon>
        <taxon>Dikarya</taxon>
        <taxon>Ascomycota</taxon>
        <taxon>Pezizomycotina</taxon>
        <taxon>Sordariomycetes</taxon>
        <taxon>Sordariomycetidae</taxon>
        <taxon>Sordariales</taxon>
        <taxon>Diplogelasinosporaceae</taxon>
        <taxon>Diplogelasinospora</taxon>
    </lineage>
</organism>
<protein>
    <recommendedName>
        <fullName evidence="1">DUF427 domain-containing protein</fullName>
    </recommendedName>
</protein>
<accession>A0AAN6N3K1</accession>
<dbReference type="InterPro" id="IPR007361">
    <property type="entry name" value="DUF427"/>
</dbReference>
<keyword evidence="3" id="KW-1185">Reference proteome</keyword>
<name>A0AAN6N3K1_9PEZI</name>
<evidence type="ECO:0000313" key="3">
    <source>
        <dbReference type="Proteomes" id="UP001303473"/>
    </source>
</evidence>
<sequence>MNGYNMAVPKLNVQSFPRPPLVDRTPRHIQIKWHGELIADCPAGMAYWVLETHHPPTYYLPPTTVCMPLSTTSKSTFCEWKGAATYYSIMSPISAAETVNDRIWSYNEPLKGYEAIKGFLAFYAGPWECYVDGERVQPQPGDLYGGWITSDVEGVVKGQWGNWDPVL</sequence>
<dbReference type="Pfam" id="PF04248">
    <property type="entry name" value="NTP_transf_9"/>
    <property type="match status" value="1"/>
</dbReference>
<proteinExistence type="predicted"/>
<evidence type="ECO:0000259" key="1">
    <source>
        <dbReference type="Pfam" id="PF04248"/>
    </source>
</evidence>
<dbReference type="PANTHER" id="PTHR43058:SF1">
    <property type="entry name" value="DUF427 DOMAIN-CONTAINING PROTEIN"/>
    <property type="match status" value="1"/>
</dbReference>
<comment type="caution">
    <text evidence="2">The sequence shown here is derived from an EMBL/GenBank/DDBJ whole genome shotgun (WGS) entry which is preliminary data.</text>
</comment>
<reference evidence="3" key="1">
    <citation type="journal article" date="2023" name="Mol. Phylogenet. Evol.">
        <title>Genome-scale phylogeny and comparative genomics of the fungal order Sordariales.</title>
        <authorList>
            <person name="Hensen N."/>
            <person name="Bonometti L."/>
            <person name="Westerberg I."/>
            <person name="Brannstrom I.O."/>
            <person name="Guillou S."/>
            <person name="Cros-Aarteil S."/>
            <person name="Calhoun S."/>
            <person name="Haridas S."/>
            <person name="Kuo A."/>
            <person name="Mondo S."/>
            <person name="Pangilinan J."/>
            <person name="Riley R."/>
            <person name="LaButti K."/>
            <person name="Andreopoulos B."/>
            <person name="Lipzen A."/>
            <person name="Chen C."/>
            <person name="Yan M."/>
            <person name="Daum C."/>
            <person name="Ng V."/>
            <person name="Clum A."/>
            <person name="Steindorff A."/>
            <person name="Ohm R.A."/>
            <person name="Martin F."/>
            <person name="Silar P."/>
            <person name="Natvig D.O."/>
            <person name="Lalanne C."/>
            <person name="Gautier V."/>
            <person name="Ament-Velasquez S.L."/>
            <person name="Kruys A."/>
            <person name="Hutchinson M.I."/>
            <person name="Powell A.J."/>
            <person name="Barry K."/>
            <person name="Miller A.N."/>
            <person name="Grigoriev I.V."/>
            <person name="Debuchy R."/>
            <person name="Gladieux P."/>
            <person name="Hiltunen Thoren M."/>
            <person name="Johannesson H."/>
        </authorList>
    </citation>
    <scope>NUCLEOTIDE SEQUENCE [LARGE SCALE GENOMIC DNA]</scope>
    <source>
        <strain evidence="3">CBS 340.73</strain>
    </source>
</reference>